<dbReference type="AlphaFoldDB" id="A0AA51UIJ5"/>
<dbReference type="RefSeq" id="WP_309308891.1">
    <property type="nucleotide sequence ID" value="NZ_CP133594.1"/>
</dbReference>
<sequence length="416" mass="48624">MPTTELFNGIAIIIDDEIGKESKINNIINQIEEKNIPCVKYTQLPDPKIINHLQGVSFLLLDWTILTEDLQSSILDGVKIPDELKSKLIDENISFLKSLMEKCFAPVFIFSNESPSYIISKLKENDLYSDDKPNFIFVKRKSDIDDDKLFAEINSWIQTTPSIYALKAWEKEYGKAKNLLFLDFYNMSHSWPTILWNNFENDGVNTSRELGEIISRNLHTRMTPFSFHEDYLDIKDPDIEMDEIRKVIEGERFISNHRLHSDSILAGDVFGENNKEVYLNIRPDCDCIPDRSKGDSTLDDVKLYLIRGDRITFKKESDSYIKRYGNFSEQENTAFVFSMIAGRSYVFRFKDILIADWKDYKDKRIGRLLPPHITRIQQRYSFYLQRQGLPRTPEVAVNNERNSLKEMFKLMEKLSV</sequence>
<dbReference type="KEGG" id="mmav:RE476_02845"/>
<proteinExistence type="predicted"/>
<evidence type="ECO:0000313" key="2">
    <source>
        <dbReference type="Proteomes" id="UP001183006"/>
    </source>
</evidence>
<protein>
    <submittedName>
        <fullName evidence="1">Uncharacterized protein</fullName>
    </submittedName>
</protein>
<accession>A0AA51UIJ5</accession>
<dbReference type="Proteomes" id="UP001183006">
    <property type="component" value="Chromosome"/>
</dbReference>
<name>A0AA51UIJ5_9EURY</name>
<organism evidence="1 2">
    <name type="scientific">Methanolobus mangrovi</name>
    <dbReference type="NCBI Taxonomy" id="3072977"/>
    <lineage>
        <taxon>Archaea</taxon>
        <taxon>Methanobacteriati</taxon>
        <taxon>Methanobacteriota</taxon>
        <taxon>Stenosarchaea group</taxon>
        <taxon>Methanomicrobia</taxon>
        <taxon>Methanosarcinales</taxon>
        <taxon>Methanosarcinaceae</taxon>
        <taxon>Methanolobus</taxon>
    </lineage>
</organism>
<evidence type="ECO:0000313" key="1">
    <source>
        <dbReference type="EMBL" id="WMW22777.1"/>
    </source>
</evidence>
<gene>
    <name evidence="1" type="ORF">RE476_02845</name>
</gene>
<dbReference type="GeneID" id="84229044"/>
<dbReference type="EMBL" id="CP133594">
    <property type="protein sequence ID" value="WMW22777.1"/>
    <property type="molecule type" value="Genomic_DNA"/>
</dbReference>
<reference evidence="1" key="1">
    <citation type="submission" date="2023-08" db="EMBL/GenBank/DDBJ databases">
        <title>Methanolobus mangrovi sp. nov. and Methanolobus sediminis sp. nov, two novel methylotrophic methanogens isolated from mangrove sediments in China.</title>
        <authorList>
            <person name="Zhou J."/>
        </authorList>
    </citation>
    <scope>NUCLEOTIDE SEQUENCE</scope>
    <source>
        <strain evidence="1">FTZ2</strain>
    </source>
</reference>
<keyword evidence="2" id="KW-1185">Reference proteome</keyword>